<reference evidence="3" key="2">
    <citation type="submission" date="2024-04" db="EMBL/GenBank/DDBJ databases">
        <authorList>
            <person name="Chen Y."/>
            <person name="Shah S."/>
            <person name="Dougan E. K."/>
            <person name="Thang M."/>
            <person name="Chan C."/>
        </authorList>
    </citation>
    <scope>NUCLEOTIDE SEQUENCE [LARGE SCALE GENOMIC DNA]</scope>
</reference>
<comment type="caution">
    <text evidence="2">The sequence shown here is derived from an EMBL/GenBank/DDBJ whole genome shotgun (WGS) entry which is preliminary data.</text>
</comment>
<feature type="compositionally biased region" description="Basic and acidic residues" evidence="1">
    <location>
        <begin position="202"/>
        <end position="215"/>
    </location>
</feature>
<protein>
    <submittedName>
        <fullName evidence="2">Uncharacterized protein</fullName>
    </submittedName>
</protein>
<reference evidence="2" key="1">
    <citation type="submission" date="2022-10" db="EMBL/GenBank/DDBJ databases">
        <authorList>
            <person name="Chen Y."/>
            <person name="Dougan E. K."/>
            <person name="Chan C."/>
            <person name="Rhodes N."/>
            <person name="Thang M."/>
        </authorList>
    </citation>
    <scope>NUCLEOTIDE SEQUENCE</scope>
</reference>
<evidence type="ECO:0000313" key="2">
    <source>
        <dbReference type="EMBL" id="CAI3998529.1"/>
    </source>
</evidence>
<proteinExistence type="predicted"/>
<evidence type="ECO:0000313" key="3">
    <source>
        <dbReference type="EMBL" id="CAL1151904.1"/>
    </source>
</evidence>
<feature type="region of interest" description="Disordered" evidence="1">
    <location>
        <begin position="202"/>
        <end position="249"/>
    </location>
</feature>
<evidence type="ECO:0000313" key="4">
    <source>
        <dbReference type="Proteomes" id="UP001152797"/>
    </source>
</evidence>
<evidence type="ECO:0000256" key="1">
    <source>
        <dbReference type="SAM" id="MobiDB-lite"/>
    </source>
</evidence>
<dbReference type="EMBL" id="CAMXCT010002495">
    <property type="protein sequence ID" value="CAI3998529.1"/>
    <property type="molecule type" value="Genomic_DNA"/>
</dbReference>
<dbReference type="EMBL" id="CAMXCT030002495">
    <property type="protein sequence ID" value="CAL4785841.1"/>
    <property type="molecule type" value="Genomic_DNA"/>
</dbReference>
<sequence>MADVGGNDGGNGDANGADNDEGNGNDDEVNDDWATRHIGIATVHRVTIGKRQWFPEAQEHNGRIYITLTKADATLCLLVTGKAQNRHSKKEVHNLNVEWWQDTKQKRNDACTAMLRAHMMAGMKEGEPQPRFRQAREDDRFLIAQEISVWLPPFTSSDGVEFEGISCRMLWHVKSKDLHVELNETNLRYIFAALECSHPIEKKEKAPKGEQDAPKSPRRRRRLKRRKSQESEGASHPADAQEGASHGPE</sequence>
<dbReference type="AlphaFoldDB" id="A0A9P1CVL3"/>
<feature type="compositionally biased region" description="Acidic residues" evidence="1">
    <location>
        <begin position="18"/>
        <end position="31"/>
    </location>
</feature>
<feature type="compositionally biased region" description="Gly residues" evidence="1">
    <location>
        <begin position="1"/>
        <end position="13"/>
    </location>
</feature>
<name>A0A9P1CVL3_9DINO</name>
<organism evidence="2">
    <name type="scientific">Cladocopium goreaui</name>
    <dbReference type="NCBI Taxonomy" id="2562237"/>
    <lineage>
        <taxon>Eukaryota</taxon>
        <taxon>Sar</taxon>
        <taxon>Alveolata</taxon>
        <taxon>Dinophyceae</taxon>
        <taxon>Suessiales</taxon>
        <taxon>Symbiodiniaceae</taxon>
        <taxon>Cladocopium</taxon>
    </lineage>
</organism>
<feature type="region of interest" description="Disordered" evidence="1">
    <location>
        <begin position="1"/>
        <end position="31"/>
    </location>
</feature>
<feature type="compositionally biased region" description="Basic residues" evidence="1">
    <location>
        <begin position="216"/>
        <end position="227"/>
    </location>
</feature>
<accession>A0A9P1CVL3</accession>
<dbReference type="OrthoDB" id="436629at2759"/>
<dbReference type="Proteomes" id="UP001152797">
    <property type="component" value="Unassembled WGS sequence"/>
</dbReference>
<gene>
    <name evidence="2" type="ORF">C1SCF055_LOCUS24819</name>
</gene>
<dbReference type="EMBL" id="CAMXCT020002495">
    <property type="protein sequence ID" value="CAL1151904.1"/>
    <property type="molecule type" value="Genomic_DNA"/>
</dbReference>
<keyword evidence="4" id="KW-1185">Reference proteome</keyword>